<reference evidence="2 3" key="1">
    <citation type="submission" date="2020-07" db="EMBL/GenBank/DDBJ databases">
        <title>Sequencing the genomes of 1000 actinobacteria strains.</title>
        <authorList>
            <person name="Klenk H.-P."/>
        </authorList>
    </citation>
    <scope>NUCLEOTIDE SEQUENCE [LARGE SCALE GENOMIC DNA]</scope>
    <source>
        <strain evidence="2 3">DSM 45278</strain>
    </source>
</reference>
<organism evidence="2 3">
    <name type="scientific">Nocardiopsis sinuspersici</name>
    <dbReference type="NCBI Taxonomy" id="501010"/>
    <lineage>
        <taxon>Bacteria</taxon>
        <taxon>Bacillati</taxon>
        <taxon>Actinomycetota</taxon>
        <taxon>Actinomycetes</taxon>
        <taxon>Streptosporangiales</taxon>
        <taxon>Nocardiopsidaceae</taxon>
        <taxon>Nocardiopsis</taxon>
    </lineage>
</organism>
<gene>
    <name evidence="2" type="ORF">HNR06_000830</name>
</gene>
<feature type="compositionally biased region" description="Gly residues" evidence="1">
    <location>
        <begin position="19"/>
        <end position="31"/>
    </location>
</feature>
<comment type="caution">
    <text evidence="2">The sequence shown here is derived from an EMBL/GenBank/DDBJ whole genome shotgun (WGS) entry which is preliminary data.</text>
</comment>
<sequence>MRRWSRQAVHAREPVEPVGGRGGGGLDGGAGEVAHLGQGAGLHDAAPADDADPVGELLYLGQDVAGEQDGAPLPAQLPDDLLEHGLLEGVQAGGRLVEQEQFDVGGQRGHERDLLPVALGVGPRPARGVQVEPLDQRVAPGGVRAAAQAAEQVDDLTAGEVGPQLHVARHVGQPAVQCDGVAPRVAAEHRGGAAVGADEAEQDPDGGGLARAVGAEEAVDLSGTHGEVEAVQGPCRPVGLGEVDGGDGRGHGVLR</sequence>
<feature type="region of interest" description="Disordered" evidence="1">
    <location>
        <begin position="1"/>
        <end position="52"/>
    </location>
</feature>
<evidence type="ECO:0000313" key="3">
    <source>
        <dbReference type="Proteomes" id="UP000584931"/>
    </source>
</evidence>
<accession>A0A7Z0BHQ0</accession>
<feature type="region of interest" description="Disordered" evidence="1">
    <location>
        <begin position="232"/>
        <end position="255"/>
    </location>
</feature>
<name>A0A7Z0BHQ0_9ACTN</name>
<evidence type="ECO:0000313" key="2">
    <source>
        <dbReference type="EMBL" id="NYH51241.1"/>
    </source>
</evidence>
<dbReference type="Proteomes" id="UP000584931">
    <property type="component" value="Unassembled WGS sequence"/>
</dbReference>
<dbReference type="AlphaFoldDB" id="A0A7Z0BHQ0"/>
<evidence type="ECO:0000256" key="1">
    <source>
        <dbReference type="SAM" id="MobiDB-lite"/>
    </source>
</evidence>
<protein>
    <submittedName>
        <fullName evidence="2">Uncharacterized protein</fullName>
    </submittedName>
</protein>
<proteinExistence type="predicted"/>
<dbReference type="AntiFam" id="ANF00095">
    <property type="entry name" value="Shadow ORF (opposite ABC transporters)"/>
</dbReference>
<feature type="compositionally biased region" description="Basic and acidic residues" evidence="1">
    <location>
        <begin position="246"/>
        <end position="255"/>
    </location>
</feature>
<dbReference type="EMBL" id="JACCHL010000001">
    <property type="protein sequence ID" value="NYH51241.1"/>
    <property type="molecule type" value="Genomic_DNA"/>
</dbReference>